<proteinExistence type="predicted"/>
<evidence type="ECO:0000313" key="4">
    <source>
        <dbReference type="Proteomes" id="UP000442714"/>
    </source>
</evidence>
<keyword evidence="3" id="KW-0378">Hydrolase</keyword>
<dbReference type="Gene3D" id="3.20.20.140">
    <property type="entry name" value="Metal-dependent hydrolases"/>
    <property type="match status" value="1"/>
</dbReference>
<dbReference type="OrthoDB" id="9811399at2"/>
<organism evidence="3 4">
    <name type="scientific">Pontixanthobacter aquaemixtae</name>
    <dbReference type="NCBI Taxonomy" id="1958940"/>
    <lineage>
        <taxon>Bacteria</taxon>
        <taxon>Pseudomonadati</taxon>
        <taxon>Pseudomonadota</taxon>
        <taxon>Alphaproteobacteria</taxon>
        <taxon>Sphingomonadales</taxon>
        <taxon>Erythrobacteraceae</taxon>
        <taxon>Pontixanthobacter</taxon>
    </lineage>
</organism>
<dbReference type="SUPFAM" id="SSF51556">
    <property type="entry name" value="Metallo-dependent hydrolases"/>
    <property type="match status" value="1"/>
</dbReference>
<evidence type="ECO:0000313" key="3">
    <source>
        <dbReference type="EMBL" id="MXO89511.1"/>
    </source>
</evidence>
<evidence type="ECO:0000256" key="1">
    <source>
        <dbReference type="SAM" id="SignalP"/>
    </source>
</evidence>
<dbReference type="InterPro" id="IPR033932">
    <property type="entry name" value="YtcJ-like"/>
</dbReference>
<dbReference type="Gene3D" id="2.30.40.10">
    <property type="entry name" value="Urease, subunit C, domain 1"/>
    <property type="match status" value="1"/>
</dbReference>
<dbReference type="CDD" id="cd01300">
    <property type="entry name" value="YtcJ_like"/>
    <property type="match status" value="1"/>
</dbReference>
<dbReference type="GO" id="GO:0016810">
    <property type="term" value="F:hydrolase activity, acting on carbon-nitrogen (but not peptide) bonds"/>
    <property type="evidence" value="ECO:0007669"/>
    <property type="project" value="InterPro"/>
</dbReference>
<dbReference type="AlphaFoldDB" id="A0A844ZM91"/>
<keyword evidence="1" id="KW-0732">Signal</keyword>
<comment type="caution">
    <text evidence="3">The sequence shown here is derived from an EMBL/GenBank/DDBJ whole genome shotgun (WGS) entry which is preliminary data.</text>
</comment>
<dbReference type="RefSeq" id="WP_160602904.1">
    <property type="nucleotide sequence ID" value="NZ_WTYX01000001.1"/>
</dbReference>
<keyword evidence="4" id="KW-1185">Reference proteome</keyword>
<dbReference type="SUPFAM" id="SSF51338">
    <property type="entry name" value="Composite domain of metallo-dependent hydrolases"/>
    <property type="match status" value="1"/>
</dbReference>
<dbReference type="EMBL" id="WTYX01000001">
    <property type="protein sequence ID" value="MXO89511.1"/>
    <property type="molecule type" value="Genomic_DNA"/>
</dbReference>
<feature type="signal peptide" evidence="1">
    <location>
        <begin position="1"/>
        <end position="22"/>
    </location>
</feature>
<protein>
    <submittedName>
        <fullName evidence="3">Amidohydrolase family protein</fullName>
    </submittedName>
</protein>
<dbReference type="PANTHER" id="PTHR22642:SF2">
    <property type="entry name" value="PROTEIN LONG AFTER FAR-RED 3"/>
    <property type="match status" value="1"/>
</dbReference>
<dbReference type="Pfam" id="PF07969">
    <property type="entry name" value="Amidohydro_3"/>
    <property type="match status" value="1"/>
</dbReference>
<dbReference type="Gene3D" id="3.10.310.70">
    <property type="match status" value="1"/>
</dbReference>
<dbReference type="InterPro" id="IPR032466">
    <property type="entry name" value="Metal_Hydrolase"/>
</dbReference>
<reference evidence="3 4" key="1">
    <citation type="submission" date="2019-12" db="EMBL/GenBank/DDBJ databases">
        <title>Genomic-based taxomic classification of the family Erythrobacteraceae.</title>
        <authorList>
            <person name="Xu L."/>
        </authorList>
    </citation>
    <scope>NUCLEOTIDE SEQUENCE [LARGE SCALE GENOMIC DNA]</scope>
    <source>
        <strain evidence="3 4">KCTC 52763</strain>
    </source>
</reference>
<dbReference type="InterPro" id="IPR013108">
    <property type="entry name" value="Amidohydro_3"/>
</dbReference>
<name>A0A844ZM91_9SPHN</name>
<accession>A0A844ZM91</accession>
<sequence length="551" mass="58902">MIKRIFTAFAAAAALFASPASADIIVDNIQGITIGEDGKLQRFVALWIDDDGRIKQVLDHGDKLPVTDFRYDGKGQYVIPGLIDSHLHVMGIGFGALTLDLSDTGSLEEAQAKIAEYAAANPASRWIIGRGWNQEKWGLGRFPTAAELDAVVSDRPVWLERVDGHAGWANSRAMEIAGVSASSQAPAGGRIERVGGSRQPSGIFVDNASELVQRVVPAPRPEDRDLALSKAQEILLSMGVTAVADMGTSIEDWQSFRRAGDGGWLQLRIMSYASGVEAMELIGGPGPSQWLYDDKLRINGVKLYLDGALGSRGAWLKAPYADEAGNTGLPLKTGAQLRNLMSRAALDKFQLAIHAIGDAANAEVLSAVSELSGTYDGDRRWRIEHAQVVDPADLAKFADHGIIASMQPVHQTSDRTMAEARLDPPRLEGAYAWRTIQSTGAPLAFGSDAPVESPDPFAGIAAAISRTGPDGQPFGGWRPQEAVSREQALAGFTSSGAFAGFAEGRFGRLVAGERADFVLIDRDPMLASPESIRETKVLSTWVGGKEVFAAD</sequence>
<dbReference type="InterPro" id="IPR011059">
    <property type="entry name" value="Metal-dep_hydrolase_composite"/>
</dbReference>
<feature type="domain" description="Amidohydrolase 3" evidence="2">
    <location>
        <begin position="72"/>
        <end position="548"/>
    </location>
</feature>
<dbReference type="Proteomes" id="UP000442714">
    <property type="component" value="Unassembled WGS sequence"/>
</dbReference>
<feature type="chain" id="PRO_5032733578" evidence="1">
    <location>
        <begin position="23"/>
        <end position="551"/>
    </location>
</feature>
<evidence type="ECO:0000259" key="2">
    <source>
        <dbReference type="Pfam" id="PF07969"/>
    </source>
</evidence>
<gene>
    <name evidence="3" type="ORF">GRI41_01620</name>
</gene>
<dbReference type="PANTHER" id="PTHR22642">
    <property type="entry name" value="IMIDAZOLONEPROPIONASE"/>
    <property type="match status" value="1"/>
</dbReference>